<evidence type="ECO:0000313" key="3">
    <source>
        <dbReference type="Proteomes" id="UP001321700"/>
    </source>
</evidence>
<dbReference type="Pfam" id="PF07042">
    <property type="entry name" value="TrfA"/>
    <property type="match status" value="1"/>
</dbReference>
<proteinExistence type="predicted"/>
<keyword evidence="3" id="KW-1185">Reference proteome</keyword>
<dbReference type="Proteomes" id="UP001321700">
    <property type="component" value="Unassembled WGS sequence"/>
</dbReference>
<dbReference type="EMBL" id="JAVBIK010000003">
    <property type="protein sequence ID" value="MDT7520669.1"/>
    <property type="molecule type" value="Genomic_DNA"/>
</dbReference>
<evidence type="ECO:0000256" key="1">
    <source>
        <dbReference type="SAM" id="MobiDB-lite"/>
    </source>
</evidence>
<sequence length="346" mass="39289">MQAHIARAVNASGKKEATKSALKPATKPRSVAEISDKSKDFLAKRVEKAKKALEAETAEEVVVRRVPSSASIEQRVLQAVLPLWDDENRAVPNHFIRSGLFTVNSGLQREFIPDLKIASLSNLDVLYRGEELHQSDLTVWMALINLARNKPLSEGIFFTGYQIVTDCGWRLHSDSYKKVKDAIKRLKVTAISISAKGNESAYTGSLIRDYAFTDANSEDGDTKWMVRFEPRISALFMEDTTTFLQWEERKRIGPRAKLAQWLHAFYFSHRGDPLPNAVSRLHELCRSKDSLSSFRRNLKTALMHLQERDLLESFTVVNDMVRVTKYSKPRLAAVKKPRITTKKKVT</sequence>
<protein>
    <submittedName>
        <fullName evidence="2">Plasmid replication initiator TrfA</fullName>
    </submittedName>
</protein>
<gene>
    <name evidence="2" type="primary">trfA</name>
    <name evidence="2" type="ORF">RAE19_18590</name>
</gene>
<feature type="region of interest" description="Disordered" evidence="1">
    <location>
        <begin position="1"/>
        <end position="31"/>
    </location>
</feature>
<reference evidence="2 3" key="1">
    <citation type="submission" date="2023-08" db="EMBL/GenBank/DDBJ databases">
        <title>Rhodoferax potami sp. nov. and Rhodoferax mekongensis sp. nov., isolated from the Mekong River in Thailand.</title>
        <authorList>
            <person name="Kitikhun S."/>
            <person name="Charoenyingcharoen P."/>
            <person name="Siriarchawattana P."/>
            <person name="Likhitrattanapisal S."/>
            <person name="Nilsakha T."/>
            <person name="Chanpet A."/>
            <person name="Rattanawaree P."/>
            <person name="Ingsriswang S."/>
        </authorList>
    </citation>
    <scope>NUCLEOTIDE SEQUENCE [LARGE SCALE GENOMIC DNA]</scope>
    <source>
        <strain evidence="2 3">TBRC 17660</strain>
    </source>
</reference>
<dbReference type="RefSeq" id="WP_313876359.1">
    <property type="nucleotide sequence ID" value="NZ_JAVBIK010000003.1"/>
</dbReference>
<dbReference type="InterPro" id="IPR010751">
    <property type="entry name" value="TrfA"/>
</dbReference>
<evidence type="ECO:0000313" key="2">
    <source>
        <dbReference type="EMBL" id="MDT7520669.1"/>
    </source>
</evidence>
<accession>A0ABU3KSD0</accession>
<name>A0ABU3KSD0_9BURK</name>
<organism evidence="2 3">
    <name type="scientific">Rhodoferax potami</name>
    <dbReference type="NCBI Taxonomy" id="3068338"/>
    <lineage>
        <taxon>Bacteria</taxon>
        <taxon>Pseudomonadati</taxon>
        <taxon>Pseudomonadota</taxon>
        <taxon>Betaproteobacteria</taxon>
        <taxon>Burkholderiales</taxon>
        <taxon>Comamonadaceae</taxon>
        <taxon>Rhodoferax</taxon>
    </lineage>
</organism>
<comment type="caution">
    <text evidence="2">The sequence shown here is derived from an EMBL/GenBank/DDBJ whole genome shotgun (WGS) entry which is preliminary data.</text>
</comment>